<keyword evidence="2" id="KW-1185">Reference proteome</keyword>
<sequence length="161" mass="18893">EPTSIKSLNITEDYANNEYEDIAWFSLTDIENLIANCFESEEHDHACFSETLKFNEDFVNMHNKNQESNKEVTYHNIAESLPFSFESIRDNIELNIYKQNELVEFRKAELEEDKKEALRARRQQKTWDPPRGSKLLVAISSYYIPKVVPAFSYTCFLVIPL</sequence>
<evidence type="ECO:0000313" key="1">
    <source>
        <dbReference type="EMBL" id="CAG8705693.1"/>
    </source>
</evidence>
<dbReference type="OrthoDB" id="2470532at2759"/>
<dbReference type="AlphaFoldDB" id="A0A9N9HTN2"/>
<dbReference type="EMBL" id="CAJVPY010009181">
    <property type="protein sequence ID" value="CAG8705693.1"/>
    <property type="molecule type" value="Genomic_DNA"/>
</dbReference>
<dbReference type="Proteomes" id="UP000789405">
    <property type="component" value="Unassembled WGS sequence"/>
</dbReference>
<proteinExistence type="predicted"/>
<name>A0A9N9HTN2_9GLOM</name>
<comment type="caution">
    <text evidence="1">The sequence shown here is derived from an EMBL/GenBank/DDBJ whole genome shotgun (WGS) entry which is preliminary data.</text>
</comment>
<evidence type="ECO:0000313" key="2">
    <source>
        <dbReference type="Proteomes" id="UP000789405"/>
    </source>
</evidence>
<organism evidence="1 2">
    <name type="scientific">Dentiscutata erythropus</name>
    <dbReference type="NCBI Taxonomy" id="1348616"/>
    <lineage>
        <taxon>Eukaryota</taxon>
        <taxon>Fungi</taxon>
        <taxon>Fungi incertae sedis</taxon>
        <taxon>Mucoromycota</taxon>
        <taxon>Glomeromycotina</taxon>
        <taxon>Glomeromycetes</taxon>
        <taxon>Diversisporales</taxon>
        <taxon>Gigasporaceae</taxon>
        <taxon>Dentiscutata</taxon>
    </lineage>
</organism>
<accession>A0A9N9HTN2</accession>
<feature type="non-terminal residue" evidence="1">
    <location>
        <position position="161"/>
    </location>
</feature>
<gene>
    <name evidence="1" type="ORF">DERYTH_LOCUS13268</name>
</gene>
<reference evidence="1" key="1">
    <citation type="submission" date="2021-06" db="EMBL/GenBank/DDBJ databases">
        <authorList>
            <person name="Kallberg Y."/>
            <person name="Tangrot J."/>
            <person name="Rosling A."/>
        </authorList>
    </citation>
    <scope>NUCLEOTIDE SEQUENCE</scope>
    <source>
        <strain evidence="1">MA453B</strain>
    </source>
</reference>
<protein>
    <submittedName>
        <fullName evidence="1">17964_t:CDS:1</fullName>
    </submittedName>
</protein>